<sequence>MSSPLHEAAETEMTETKSNPLYLPLFKGSFKPSSSLAFFKTSLTRLGRVRKATDQEGDSEREKEARVARPLVWTAVALEGAFVAIMISSVVFNYYEINNEPRSDGKATNNTTKTEQLDTPVFEDLNTDSFREYVSLAAIPFVRLFGFSVVLADSSIGFSAPEFVSIGFMGIGHLVRFLFKSAQEGQIDRLDRINHPVRKVIAIGVDVAFFFMFAYLRRRVSKELSMKEKEHFVYYLLPHSLIGAFVPLLYLISETSSCWGQWAHKTERFTDICHDVFVSNDAMSNAFLGAGFLYLISKPFFFQHMSMANLVGFNYPYFRTYVQFIIAGVASFGALYLFSTSTEITDNTFVPGNSTVNVDYYFEGRTKRATYFLNLGLTSSEWTQGISSLITIAFFGLIASAILPMQVKAGLQQAGEASFDKSSTRPDEAKFKLSRYLRSKLRTLKADELAPFYRMTSLIAIPLSSFVLYLEVTYRQTMFERTWEVYRYYKSYCADRTPSFIVECDAHNQVYIVPYSRGDAQLEDYEIQYRNFLCQTEKAPNGPRNYFTCAELSGEGHCKRVVSRETEEGIPCASATPDYFFRHNTSNLLFTNLTLYLLCLVFLGMLAVSRPKASTHKFANISYISFFIYAHACLLYNTSIVVTEHRDPLRPLVDYNLALGLYSTFSFLVCFFILRRCRRYFGTHSSSEINYHFQRSLEVVAAALPPSLFLWLEAQNCSPWGSPSSSECMRLSEANFAVVTNIILGVTFFVLFNFTFKELKLEDFLRVSEKIQCLDVICRFVLMGLLHFAAMVVFGFRPRDAEPNNGQIVNPHEDITNIALNIFTPIVPGIWMCLSFFYYTKLGHDEIVEMSIGEEDEDVAATRSFKIWSFFNRETNWILDKIRVPEGEMKLSPFLQWIFLIIGCFCSLPFLLARTFQYGSLEVETDEETGEEGIKDLSITLWSVMLRLSGDLFIPVMVLYLTILQFSDLSIKEVNWRLPLALITILYITDASSFFKQEGGFQQKSSRSGDIDGITWFIRQVVICASVVFLLILIAAQKRSCFKLSVTEKRKHLFENAAYIALSTFPTLTYLISEYFACSTELIAQQYDAMGLIALNIDLYKDNPKVNITKVDLVSTFISRNKCEGIAYGIMPLVLMLVFSAVGRVAYPQSSDDLKMKNIMTLNLSPFRLFQIVIVSLQCLVAIVFFGIRTKTRVGYTQEQICNAYFIFTLLFFLAEGFYTSFLMNKKRGRGNDEFDVSFNEDDKPTIRIMRKSMEDRKKVGSEISIWDGGTGGRFKPLEKDRTKRGLGDHTGDDLMMGAGVLGEGNMAPGML</sequence>
<evidence type="ECO:0000313" key="2">
    <source>
        <dbReference type="EMBL" id="GMH76706.1"/>
    </source>
</evidence>
<feature type="transmembrane region" description="Helical" evidence="1">
    <location>
        <begin position="976"/>
        <end position="996"/>
    </location>
</feature>
<feature type="transmembrane region" description="Helical" evidence="1">
    <location>
        <begin position="734"/>
        <end position="756"/>
    </location>
</feature>
<keyword evidence="1" id="KW-0472">Membrane</keyword>
<name>A0A9W7ASE6_9STRA</name>
<feature type="transmembrane region" description="Helical" evidence="1">
    <location>
        <begin position="282"/>
        <end position="301"/>
    </location>
</feature>
<keyword evidence="1" id="KW-1133">Transmembrane helix</keyword>
<dbReference type="EMBL" id="BRXW01000774">
    <property type="protein sequence ID" value="GMH76706.1"/>
    <property type="molecule type" value="Genomic_DNA"/>
</dbReference>
<feature type="transmembrane region" description="Helical" evidence="1">
    <location>
        <begin position="1016"/>
        <end position="1036"/>
    </location>
</feature>
<feature type="transmembrane region" description="Helical" evidence="1">
    <location>
        <begin position="232"/>
        <end position="252"/>
    </location>
</feature>
<feature type="transmembrane region" description="Helical" evidence="1">
    <location>
        <begin position="382"/>
        <end position="403"/>
    </location>
</feature>
<feature type="transmembrane region" description="Helical" evidence="1">
    <location>
        <begin position="1204"/>
        <end position="1224"/>
    </location>
</feature>
<accession>A0A9W7ASE6</accession>
<feature type="transmembrane region" description="Helical" evidence="1">
    <location>
        <begin position="655"/>
        <end position="674"/>
    </location>
</feature>
<feature type="transmembrane region" description="Helical" evidence="1">
    <location>
        <begin position="939"/>
        <end position="964"/>
    </location>
</feature>
<feature type="transmembrane region" description="Helical" evidence="1">
    <location>
        <begin position="71"/>
        <end position="95"/>
    </location>
</feature>
<feature type="transmembrane region" description="Helical" evidence="1">
    <location>
        <begin position="588"/>
        <end position="609"/>
    </location>
</feature>
<evidence type="ECO:0000313" key="3">
    <source>
        <dbReference type="Proteomes" id="UP001165122"/>
    </source>
</evidence>
<feature type="transmembrane region" description="Helical" evidence="1">
    <location>
        <begin position="897"/>
        <end position="919"/>
    </location>
</feature>
<keyword evidence="1" id="KW-0812">Transmembrane</keyword>
<feature type="transmembrane region" description="Helical" evidence="1">
    <location>
        <begin position="1167"/>
        <end position="1188"/>
    </location>
</feature>
<evidence type="ECO:0000256" key="1">
    <source>
        <dbReference type="SAM" id="Phobius"/>
    </source>
</evidence>
<proteinExistence type="predicted"/>
<comment type="caution">
    <text evidence="2">The sequence shown here is derived from an EMBL/GenBank/DDBJ whole genome shotgun (WGS) entry which is preliminary data.</text>
</comment>
<feature type="transmembrane region" description="Helical" evidence="1">
    <location>
        <begin position="163"/>
        <end position="179"/>
    </location>
</feature>
<protein>
    <submittedName>
        <fullName evidence="2">Uncharacterized protein</fullName>
    </submittedName>
</protein>
<feature type="transmembrane region" description="Helical" evidence="1">
    <location>
        <begin position="818"/>
        <end position="840"/>
    </location>
</feature>
<feature type="transmembrane region" description="Helical" evidence="1">
    <location>
        <begin position="452"/>
        <end position="470"/>
    </location>
</feature>
<dbReference type="OrthoDB" id="10305032at2759"/>
<feature type="transmembrane region" description="Helical" evidence="1">
    <location>
        <begin position="1126"/>
        <end position="1147"/>
    </location>
</feature>
<organism evidence="2 3">
    <name type="scientific">Triparma laevis f. longispina</name>
    <dbReference type="NCBI Taxonomy" id="1714387"/>
    <lineage>
        <taxon>Eukaryota</taxon>
        <taxon>Sar</taxon>
        <taxon>Stramenopiles</taxon>
        <taxon>Ochrophyta</taxon>
        <taxon>Bolidophyceae</taxon>
        <taxon>Parmales</taxon>
        <taxon>Triparmaceae</taxon>
        <taxon>Triparma</taxon>
    </lineage>
</organism>
<gene>
    <name evidence="2" type="ORF">TrLO_g15863</name>
</gene>
<feature type="transmembrane region" description="Helical" evidence="1">
    <location>
        <begin position="621"/>
        <end position="643"/>
    </location>
</feature>
<dbReference type="Proteomes" id="UP001165122">
    <property type="component" value="Unassembled WGS sequence"/>
</dbReference>
<feature type="transmembrane region" description="Helical" evidence="1">
    <location>
        <begin position="776"/>
        <end position="798"/>
    </location>
</feature>
<feature type="transmembrane region" description="Helical" evidence="1">
    <location>
        <begin position="133"/>
        <end position="151"/>
    </location>
</feature>
<keyword evidence="3" id="KW-1185">Reference proteome</keyword>
<feature type="transmembrane region" description="Helical" evidence="1">
    <location>
        <begin position="321"/>
        <end position="339"/>
    </location>
</feature>
<reference evidence="3" key="1">
    <citation type="journal article" date="2023" name="Commun. Biol.">
        <title>Genome analysis of Parmales, the sister group of diatoms, reveals the evolutionary specialization of diatoms from phago-mixotrophs to photoautotrophs.</title>
        <authorList>
            <person name="Ban H."/>
            <person name="Sato S."/>
            <person name="Yoshikawa S."/>
            <person name="Yamada K."/>
            <person name="Nakamura Y."/>
            <person name="Ichinomiya M."/>
            <person name="Sato N."/>
            <person name="Blanc-Mathieu R."/>
            <person name="Endo H."/>
            <person name="Kuwata A."/>
            <person name="Ogata H."/>
        </authorList>
    </citation>
    <scope>NUCLEOTIDE SEQUENCE [LARGE SCALE GENOMIC DNA]</scope>
    <source>
        <strain evidence="3">NIES 3700</strain>
    </source>
</reference>
<feature type="transmembrane region" description="Helical" evidence="1">
    <location>
        <begin position="199"/>
        <end position="216"/>
    </location>
</feature>